<evidence type="ECO:0000256" key="2">
    <source>
        <dbReference type="ARBA" id="ARBA00012028"/>
    </source>
</evidence>
<evidence type="ECO:0000256" key="1">
    <source>
        <dbReference type="ARBA" id="ARBA00006717"/>
    </source>
</evidence>
<evidence type="ECO:0000313" key="7">
    <source>
        <dbReference type="EMBL" id="SJZ82604.1"/>
    </source>
</evidence>
<evidence type="ECO:0000256" key="3">
    <source>
        <dbReference type="ARBA" id="ARBA00023152"/>
    </source>
</evidence>
<keyword evidence="4" id="KW-0413">Isomerase</keyword>
<comment type="similarity">
    <text evidence="1">Belongs to the phosphoglycerate mutase family. BPG-dependent PGAM subfamily.</text>
</comment>
<feature type="active site" description="Proton donor/acceptor" evidence="5">
    <location>
        <position position="80"/>
    </location>
</feature>
<dbReference type="EC" id="5.4.2.11" evidence="2"/>
<feature type="binding site" evidence="6">
    <location>
        <position position="56"/>
    </location>
    <ligand>
        <name>substrate</name>
    </ligand>
</feature>
<name>A0A1T4NTN5_9FIRM</name>
<evidence type="ECO:0000256" key="6">
    <source>
        <dbReference type="PIRSR" id="PIRSR613078-2"/>
    </source>
</evidence>
<dbReference type="Gene3D" id="3.40.50.1240">
    <property type="entry name" value="Phosphoglycerate mutase-like"/>
    <property type="match status" value="1"/>
</dbReference>
<dbReference type="GO" id="GO:0004619">
    <property type="term" value="F:phosphoglycerate mutase activity"/>
    <property type="evidence" value="ECO:0007669"/>
    <property type="project" value="UniProtKB-EC"/>
</dbReference>
<dbReference type="InterPro" id="IPR013078">
    <property type="entry name" value="His_Pase_superF_clade-1"/>
</dbReference>
<proteinExistence type="inferred from homology"/>
<keyword evidence="8" id="KW-1185">Reference proteome</keyword>
<sequence length="183" mass="20772">MLYVLRHGRTDWNDEHKLQGRTDIPLNDTGRTMAVNAGELYKNVHFDICFCSPLIRARETAEILLKGRNVPIVFDDRLLEMSFGEFEGVKDSFGLEGCPINVIFKNPEKYTESIGGAETFEELEKRTGEFLREKALPLHEEGKSVLIVGHGAMNSSIVSQIKKLPREEFWSAGIENCKLMKLL</sequence>
<dbReference type="PANTHER" id="PTHR11931">
    <property type="entry name" value="PHOSPHOGLYCERATE MUTASE"/>
    <property type="match status" value="1"/>
</dbReference>
<evidence type="ECO:0000256" key="4">
    <source>
        <dbReference type="ARBA" id="ARBA00023235"/>
    </source>
</evidence>
<evidence type="ECO:0000256" key="5">
    <source>
        <dbReference type="PIRSR" id="PIRSR613078-1"/>
    </source>
</evidence>
<dbReference type="SMART" id="SM00855">
    <property type="entry name" value="PGAM"/>
    <property type="match status" value="1"/>
</dbReference>
<dbReference type="Pfam" id="PF00300">
    <property type="entry name" value="His_Phos_1"/>
    <property type="match status" value="1"/>
</dbReference>
<dbReference type="AlphaFoldDB" id="A0A1T4NTN5"/>
<dbReference type="Proteomes" id="UP000189857">
    <property type="component" value="Unassembled WGS sequence"/>
</dbReference>
<dbReference type="SUPFAM" id="SSF53254">
    <property type="entry name" value="Phosphoglycerate mutase-like"/>
    <property type="match status" value="1"/>
</dbReference>
<dbReference type="GO" id="GO:0006096">
    <property type="term" value="P:glycolytic process"/>
    <property type="evidence" value="ECO:0007669"/>
    <property type="project" value="UniProtKB-KW"/>
</dbReference>
<dbReference type="EMBL" id="FUXA01000010">
    <property type="protein sequence ID" value="SJZ82604.1"/>
    <property type="molecule type" value="Genomic_DNA"/>
</dbReference>
<dbReference type="InterPro" id="IPR029033">
    <property type="entry name" value="His_PPase_superfam"/>
</dbReference>
<dbReference type="CDD" id="cd07067">
    <property type="entry name" value="HP_PGM_like"/>
    <property type="match status" value="1"/>
</dbReference>
<protein>
    <recommendedName>
        <fullName evidence="2">phosphoglycerate mutase (2,3-diphosphoglycerate-dependent)</fullName>
        <ecNumber evidence="2">5.4.2.11</ecNumber>
    </recommendedName>
</protein>
<dbReference type="RefSeq" id="WP_078787526.1">
    <property type="nucleotide sequence ID" value="NZ_CACZYW010000012.1"/>
</dbReference>
<feature type="active site" description="Tele-phosphohistidine intermediate" evidence="5">
    <location>
        <position position="7"/>
    </location>
</feature>
<evidence type="ECO:0000313" key="8">
    <source>
        <dbReference type="Proteomes" id="UP000189857"/>
    </source>
</evidence>
<dbReference type="InterPro" id="IPR005952">
    <property type="entry name" value="Phosphogly_mut1"/>
</dbReference>
<keyword evidence="3" id="KW-0324">Glycolysis</keyword>
<organism evidence="7 8">
    <name type="scientific">Eubacterium ruminantium</name>
    <dbReference type="NCBI Taxonomy" id="42322"/>
    <lineage>
        <taxon>Bacteria</taxon>
        <taxon>Bacillati</taxon>
        <taxon>Bacillota</taxon>
        <taxon>Clostridia</taxon>
        <taxon>Eubacteriales</taxon>
        <taxon>Eubacteriaceae</taxon>
        <taxon>Eubacterium</taxon>
    </lineage>
</organism>
<gene>
    <name evidence="7" type="ORF">SAMN02745110_01694</name>
</gene>
<feature type="binding site" evidence="6">
    <location>
        <begin position="6"/>
        <end position="13"/>
    </location>
    <ligand>
        <name>substrate</name>
    </ligand>
</feature>
<reference evidence="7 8" key="1">
    <citation type="submission" date="2017-02" db="EMBL/GenBank/DDBJ databases">
        <authorList>
            <person name="Peterson S.W."/>
        </authorList>
    </citation>
    <scope>NUCLEOTIDE SEQUENCE [LARGE SCALE GENOMIC DNA]</scope>
    <source>
        <strain evidence="7 8">ATCC 17233</strain>
    </source>
</reference>
<accession>A0A1T4NTN5</accession>
<dbReference type="OrthoDB" id="9781415at2"/>